<evidence type="ECO:0000256" key="1">
    <source>
        <dbReference type="SAM" id="Coils"/>
    </source>
</evidence>
<comment type="caution">
    <text evidence="3">The sequence shown here is derived from an EMBL/GenBank/DDBJ whole genome shotgun (WGS) entry which is preliminary data.</text>
</comment>
<gene>
    <name evidence="3" type="ORF">SLNSH_14380</name>
</gene>
<evidence type="ECO:0000256" key="2">
    <source>
        <dbReference type="SAM" id="MobiDB-lite"/>
    </source>
</evidence>
<organism evidence="3 4">
    <name type="scientific">Alsobacter soli</name>
    <dbReference type="NCBI Taxonomy" id="2109933"/>
    <lineage>
        <taxon>Bacteria</taxon>
        <taxon>Pseudomonadati</taxon>
        <taxon>Pseudomonadota</taxon>
        <taxon>Alphaproteobacteria</taxon>
        <taxon>Hyphomicrobiales</taxon>
        <taxon>Alsobacteraceae</taxon>
        <taxon>Alsobacter</taxon>
    </lineage>
</organism>
<feature type="coiled-coil region" evidence="1">
    <location>
        <begin position="348"/>
        <end position="375"/>
    </location>
</feature>
<proteinExistence type="predicted"/>
<dbReference type="Pfam" id="PF10098">
    <property type="entry name" value="DUF2336"/>
    <property type="match status" value="1"/>
</dbReference>
<evidence type="ECO:0000313" key="4">
    <source>
        <dbReference type="Proteomes" id="UP000239772"/>
    </source>
</evidence>
<dbReference type="Proteomes" id="UP000239772">
    <property type="component" value="Unassembled WGS sequence"/>
</dbReference>
<keyword evidence="4" id="KW-1185">Reference proteome</keyword>
<keyword evidence="1" id="KW-0175">Coiled coil</keyword>
<dbReference type="RefSeq" id="WP_106337704.1">
    <property type="nucleotide sequence ID" value="NZ_PVZS01000014.1"/>
</dbReference>
<sequence length="506" mass="53264">MIVRRYLAWSQSAPPEARADATGALARAYLDSDMEPFERVEAEAALALALDDPSPLVRMALAEALGDSDQAPRYIVAALAADASCIASLVLARSPLFTDAELIEQAAAGDVVAQVAVASRAELSAPVAAALAEVGEEDAVAVLASNPGAHLPEFSLQRSIERFGASQRVRAAILTRHGLSVPLRHALLCAERRELLHQRDGLTPLRREQLLREEEDRVAVALAVSCSDEDVAVLVSHLRSTGRLTAGLLLRSLLSGDMRLAIEAVADLAAMPERRVAALMAEPRSGGWRAMYRKAGLPEPLMDAFASAIEACRIVLAQASGFETGAALARRIVGQAIQACERGAAAPSDKVMALLRRLEAEISREEARIAAAMLLDHVRAEEAVPLALPAPANMDTVADQGDVALHAGPPAAANDPVPGVIEALEEALCLRGSIVDETSGADLGEAVGLEASSPDESPVAEEAPPSCQPEHPSVEPAPFSAEALAMKRVEEMIKQAYGEAVRIRAA</sequence>
<evidence type="ECO:0000313" key="3">
    <source>
        <dbReference type="EMBL" id="PSC04408.1"/>
    </source>
</evidence>
<dbReference type="InterPro" id="IPR019285">
    <property type="entry name" value="DUF2336"/>
</dbReference>
<dbReference type="EMBL" id="PVZS01000014">
    <property type="protein sequence ID" value="PSC04408.1"/>
    <property type="molecule type" value="Genomic_DNA"/>
</dbReference>
<protein>
    <recommendedName>
        <fullName evidence="5">DUF2336 domain-containing protein</fullName>
    </recommendedName>
</protein>
<dbReference type="OrthoDB" id="9798569at2"/>
<reference evidence="4" key="1">
    <citation type="submission" date="2018-03" db="EMBL/GenBank/DDBJ databases">
        <authorList>
            <person name="Sun L."/>
            <person name="Liu H."/>
            <person name="Chen W."/>
            <person name="Huang K."/>
            <person name="Liu W."/>
            <person name="Gao X."/>
        </authorList>
    </citation>
    <scope>NUCLEOTIDE SEQUENCE [LARGE SCALE GENOMIC DNA]</scope>
    <source>
        <strain evidence="4">SH9</strain>
    </source>
</reference>
<evidence type="ECO:0008006" key="5">
    <source>
        <dbReference type="Google" id="ProtNLM"/>
    </source>
</evidence>
<name>A0A2T1HRY2_9HYPH</name>
<accession>A0A2T1HRY2</accession>
<feature type="region of interest" description="Disordered" evidence="2">
    <location>
        <begin position="449"/>
        <end position="477"/>
    </location>
</feature>
<dbReference type="AlphaFoldDB" id="A0A2T1HRY2"/>